<dbReference type="AlphaFoldDB" id="A0A0E3LG29"/>
<name>A0A0E3LG29_METMZ</name>
<evidence type="ECO:0000313" key="2">
    <source>
        <dbReference type="EMBL" id="AKB41801.1"/>
    </source>
</evidence>
<evidence type="ECO:0000313" key="3">
    <source>
        <dbReference type="Proteomes" id="UP000033058"/>
    </source>
</evidence>
<reference evidence="2 3" key="1">
    <citation type="submission" date="2014-07" db="EMBL/GenBank/DDBJ databases">
        <title>Methanogenic archaea and the global carbon cycle.</title>
        <authorList>
            <person name="Henriksen J.R."/>
            <person name="Luke J."/>
            <person name="Reinhart S."/>
            <person name="Benedict M.N."/>
            <person name="Youngblut N.D."/>
            <person name="Metcalf M.E."/>
            <person name="Whitaker R.J."/>
            <person name="Metcalf W.W."/>
        </authorList>
    </citation>
    <scope>NUCLEOTIDE SEQUENCE [LARGE SCALE GENOMIC DNA]</scope>
    <source>
        <strain evidence="2 3">WWM610</strain>
    </source>
</reference>
<feature type="compositionally biased region" description="Basic and acidic residues" evidence="1">
    <location>
        <begin position="17"/>
        <end position="43"/>
    </location>
</feature>
<dbReference type="Proteomes" id="UP000033058">
    <property type="component" value="Chromosome"/>
</dbReference>
<gene>
    <name evidence="2" type="ORF">MSMAW_2810</name>
</gene>
<evidence type="ECO:0000256" key="1">
    <source>
        <dbReference type="SAM" id="MobiDB-lite"/>
    </source>
</evidence>
<protein>
    <submittedName>
        <fullName evidence="2">Uncharacterized protein</fullName>
    </submittedName>
</protein>
<accession>A0A0E3LG29</accession>
<sequence length="213" mass="24918">MVEYPEIEIPPVSKENQNSEDKPGKNYEKKDEEQEKQGKEPDIRSGPPSEEFCISCLNMPEEQRKSMLLEIQQAAEKILKAYKVIKEPEDLLKGEWFLKLQKPEFEKKLVIAKSGEEVFIGFYTYSGETPVPDPNFVLLSQYGFWYPQRIEEKFEETVASFFTGAYGDYDFLNIVPEAVEKFQAFQRDFVKMLEDQEWDGQDVEVIEKIMPKD</sequence>
<dbReference type="EMBL" id="CP009509">
    <property type="protein sequence ID" value="AKB41801.1"/>
    <property type="molecule type" value="Genomic_DNA"/>
</dbReference>
<proteinExistence type="predicted"/>
<dbReference type="PATRIC" id="fig|1434117.4.peg.3568"/>
<organism evidence="2 3">
    <name type="scientific">Methanosarcina mazei WWM610</name>
    <dbReference type="NCBI Taxonomy" id="1434117"/>
    <lineage>
        <taxon>Archaea</taxon>
        <taxon>Methanobacteriati</taxon>
        <taxon>Methanobacteriota</taxon>
        <taxon>Stenosarchaea group</taxon>
        <taxon>Methanomicrobia</taxon>
        <taxon>Methanosarcinales</taxon>
        <taxon>Methanosarcinaceae</taxon>
        <taxon>Methanosarcina</taxon>
    </lineage>
</organism>
<dbReference type="GeneID" id="24852592"/>
<dbReference type="HOGENOM" id="CLU_1131597_0_0_2"/>
<feature type="region of interest" description="Disordered" evidence="1">
    <location>
        <begin position="1"/>
        <end position="51"/>
    </location>
</feature>
<dbReference type="RefSeq" id="WP_015412093.1">
    <property type="nucleotide sequence ID" value="NZ_CP009509.1"/>
</dbReference>